<evidence type="ECO:0000259" key="1">
    <source>
        <dbReference type="Pfam" id="PF01717"/>
    </source>
</evidence>
<dbReference type="Proteomes" id="UP000019140">
    <property type="component" value="Unassembled WGS sequence"/>
</dbReference>
<dbReference type="GO" id="GO:0003871">
    <property type="term" value="F:5-methyltetrahydropteroyltriglutamate-homocysteine S-methyltransferase activity"/>
    <property type="evidence" value="ECO:0007669"/>
    <property type="project" value="InterPro"/>
</dbReference>
<dbReference type="Gene3D" id="3.20.20.210">
    <property type="match status" value="1"/>
</dbReference>
<reference evidence="2 3" key="1">
    <citation type="journal article" date="2014" name="Nature">
        <title>An environmental bacterial taxon with a large and distinct metabolic repertoire.</title>
        <authorList>
            <person name="Wilson M.C."/>
            <person name="Mori T."/>
            <person name="Ruckert C."/>
            <person name="Uria A.R."/>
            <person name="Helf M.J."/>
            <person name="Takada K."/>
            <person name="Gernert C."/>
            <person name="Steffens U.A."/>
            <person name="Heycke N."/>
            <person name="Schmitt S."/>
            <person name="Rinke C."/>
            <person name="Helfrich E.J."/>
            <person name="Brachmann A.O."/>
            <person name="Gurgui C."/>
            <person name="Wakimoto T."/>
            <person name="Kracht M."/>
            <person name="Crusemann M."/>
            <person name="Hentschel U."/>
            <person name="Abe I."/>
            <person name="Matsunaga S."/>
            <person name="Kalinowski J."/>
            <person name="Takeyama H."/>
            <person name="Piel J."/>
        </authorList>
    </citation>
    <scope>NUCLEOTIDE SEQUENCE [LARGE SCALE GENOMIC DNA]</scope>
    <source>
        <strain evidence="3">TSY2</strain>
    </source>
</reference>
<gene>
    <name evidence="2" type="ORF">ETSY2_13035</name>
</gene>
<dbReference type="Pfam" id="PF01717">
    <property type="entry name" value="Meth_synt_2"/>
    <property type="match status" value="1"/>
</dbReference>
<evidence type="ECO:0000313" key="3">
    <source>
        <dbReference type="Proteomes" id="UP000019140"/>
    </source>
</evidence>
<dbReference type="PANTHER" id="PTHR43844:SF1">
    <property type="entry name" value="METHIONINE SYNTHASE"/>
    <property type="match status" value="1"/>
</dbReference>
<name>W4MBU9_9BACT</name>
<sequence length="366" mass="40947">MVVPYRADQVGSLLRPAEVLEARAAYAEGRVELAQLREAEDRAILDALEMQRQIGIDIFTDGEMRRDAWMSTLADAVDGFIDEYQIRHWHKLDGSTENEPSRAKIAAGKLRQVRRLTAHDASFLQQHAPGPFKITMPSPVTISYSGYQAGVTDKVYPTREQLLDTLVPIIKSELQALAREGVSYIQLDEGFSGYVGEAWRGQLERLGLEPAKVLEADIAAENACYDALPRDRIVLGIHICRGNSKSRWGRIGGYDWLAEQVFSSLNVDRFLLEYDSDRAGSFEPLRFVPKGKIVVLGLVTTKHGQPEPQDELMRQIDRASKYLPLDQLALSPQCGFASVSEGNLLSVDDQHRKLELVVDTARKVWG</sequence>
<dbReference type="HOGENOM" id="CLU_058877_0_0_7"/>
<accession>W4MBU9</accession>
<dbReference type="GO" id="GO:0008270">
    <property type="term" value="F:zinc ion binding"/>
    <property type="evidence" value="ECO:0007669"/>
    <property type="project" value="InterPro"/>
</dbReference>
<proteinExistence type="predicted"/>
<feature type="domain" description="Cobalamin-independent methionine synthase MetE C-terminal/archaeal" evidence="1">
    <location>
        <begin position="10"/>
        <end position="339"/>
    </location>
</feature>
<organism evidence="2 3">
    <name type="scientific">Candidatus Entotheonella gemina</name>
    <dbReference type="NCBI Taxonomy" id="1429439"/>
    <lineage>
        <taxon>Bacteria</taxon>
        <taxon>Pseudomonadati</taxon>
        <taxon>Nitrospinota/Tectimicrobiota group</taxon>
        <taxon>Candidatus Tectimicrobiota</taxon>
        <taxon>Candidatus Entotheonellia</taxon>
        <taxon>Candidatus Entotheonellales</taxon>
        <taxon>Candidatus Entotheonellaceae</taxon>
        <taxon>Candidatus Entotheonella</taxon>
    </lineage>
</organism>
<dbReference type="SUPFAM" id="SSF51726">
    <property type="entry name" value="UROD/MetE-like"/>
    <property type="match status" value="1"/>
</dbReference>
<dbReference type="PANTHER" id="PTHR43844">
    <property type="entry name" value="METHIONINE SYNTHASE"/>
    <property type="match status" value="1"/>
</dbReference>
<dbReference type="PATRIC" id="fig|1429439.4.peg.2230"/>
<evidence type="ECO:0000313" key="2">
    <source>
        <dbReference type="EMBL" id="ETX07127.1"/>
    </source>
</evidence>
<dbReference type="GO" id="GO:0009086">
    <property type="term" value="P:methionine biosynthetic process"/>
    <property type="evidence" value="ECO:0007669"/>
    <property type="project" value="InterPro"/>
</dbReference>
<dbReference type="CDD" id="cd03311">
    <property type="entry name" value="CIMS_C_terminal_like"/>
    <property type="match status" value="1"/>
</dbReference>
<dbReference type="EMBL" id="AZHX01000523">
    <property type="protein sequence ID" value="ETX07127.1"/>
    <property type="molecule type" value="Genomic_DNA"/>
</dbReference>
<comment type="caution">
    <text evidence="2">The sequence shown here is derived from an EMBL/GenBank/DDBJ whole genome shotgun (WGS) entry which is preliminary data.</text>
</comment>
<dbReference type="AlphaFoldDB" id="W4MBU9"/>
<dbReference type="InterPro" id="IPR002629">
    <property type="entry name" value="Met_Synth_C/arc"/>
</dbReference>
<dbReference type="InterPro" id="IPR038071">
    <property type="entry name" value="UROD/MetE-like_sf"/>
</dbReference>
<keyword evidence="3" id="KW-1185">Reference proteome</keyword>
<protein>
    <recommendedName>
        <fullName evidence="1">Cobalamin-independent methionine synthase MetE C-terminal/archaeal domain-containing protein</fullName>
    </recommendedName>
</protein>